<sequence length="357" mass="38720">MYLNLSLKSPRSFSPSDPPATPNFSLDAAGLVALADLTTIEERAVLTGTATLTDILILCPGIHMQQKSTNLNGGEYPACANMASGYVFRIENPATVYYLQRVGKTGHLTTLNVSKIDRPVADESNGGSSWCSQARSTLCPAFDTSTVGALAYRAAALWGVTVIVLLGILHDWWGLGVVLMLMAARLINVVVIRRRSRPGWFGAEEGDVLGDNLILLSQDRWVRIKGLVDDLKAVASGQWLRDPTMTESWLVALATMVVYLAAAFVSNATQFGKILILFLLGGSAALLAIANSLTKKLLMHGYVLQPDGEKPQWYERRSDLAKKLIEEVNRDDWAMSMGMIPNKVGTNGRDAPGPVVM</sequence>
<gene>
    <name evidence="3" type="ORF">FUG_LOCUS313246</name>
</gene>
<keyword evidence="2" id="KW-0812">Transmembrane</keyword>
<proteinExistence type="predicted"/>
<feature type="transmembrane region" description="Helical" evidence="2">
    <location>
        <begin position="248"/>
        <end position="265"/>
    </location>
</feature>
<accession>A0A4U9EYC3</accession>
<keyword evidence="2" id="KW-0472">Membrane</keyword>
<evidence type="ECO:0000256" key="1">
    <source>
        <dbReference type="SAM" id="MobiDB-lite"/>
    </source>
</evidence>
<reference evidence="3" key="1">
    <citation type="submission" date="2019-04" db="EMBL/GenBank/DDBJ databases">
        <authorList>
            <person name="Melise S."/>
            <person name="Noan J."/>
            <person name="Okalmin O."/>
        </authorList>
    </citation>
    <scope>NUCLEOTIDE SEQUENCE</scope>
    <source>
        <strain evidence="3">FN9</strain>
    </source>
</reference>
<dbReference type="OrthoDB" id="2956246at2759"/>
<feature type="transmembrane region" description="Helical" evidence="2">
    <location>
        <begin position="271"/>
        <end position="290"/>
    </location>
</feature>
<keyword evidence="2" id="KW-1133">Transmembrane helix</keyword>
<name>A0A4U9EYC3_GIBZA</name>
<dbReference type="AlphaFoldDB" id="A0A4U9EYC3"/>
<protein>
    <submittedName>
        <fullName evidence="3">Uncharacterized protein</fullName>
    </submittedName>
</protein>
<feature type="transmembrane region" description="Helical" evidence="2">
    <location>
        <begin position="175"/>
        <end position="192"/>
    </location>
</feature>
<feature type="region of interest" description="Disordered" evidence="1">
    <location>
        <begin position="1"/>
        <end position="20"/>
    </location>
</feature>
<evidence type="ECO:0000256" key="2">
    <source>
        <dbReference type="SAM" id="Phobius"/>
    </source>
</evidence>
<feature type="transmembrane region" description="Helical" evidence="2">
    <location>
        <begin position="150"/>
        <end position="169"/>
    </location>
</feature>
<dbReference type="EMBL" id="CAAKMV010000134">
    <property type="protein sequence ID" value="VIO58664.1"/>
    <property type="molecule type" value="Genomic_DNA"/>
</dbReference>
<organism evidence="3">
    <name type="scientific">Gibberella zeae</name>
    <name type="common">Wheat head blight fungus</name>
    <name type="synonym">Fusarium graminearum</name>
    <dbReference type="NCBI Taxonomy" id="5518"/>
    <lineage>
        <taxon>Eukaryota</taxon>
        <taxon>Fungi</taxon>
        <taxon>Dikarya</taxon>
        <taxon>Ascomycota</taxon>
        <taxon>Pezizomycotina</taxon>
        <taxon>Sordariomycetes</taxon>
        <taxon>Hypocreomycetidae</taxon>
        <taxon>Hypocreales</taxon>
        <taxon>Nectriaceae</taxon>
        <taxon>Fusarium</taxon>
    </lineage>
</organism>
<feature type="compositionally biased region" description="Polar residues" evidence="1">
    <location>
        <begin position="1"/>
        <end position="15"/>
    </location>
</feature>
<evidence type="ECO:0000313" key="3">
    <source>
        <dbReference type="EMBL" id="VIO58664.1"/>
    </source>
</evidence>